<feature type="compositionally biased region" description="Basic and acidic residues" evidence="7">
    <location>
        <begin position="293"/>
        <end position="311"/>
    </location>
</feature>
<accession>A0A1B9IZS0</accession>
<feature type="compositionally biased region" description="Basic residues" evidence="7">
    <location>
        <begin position="282"/>
        <end position="292"/>
    </location>
</feature>
<dbReference type="OrthoDB" id="10266074at2759"/>
<evidence type="ECO:0000313" key="9">
    <source>
        <dbReference type="Proteomes" id="UP000092583"/>
    </source>
</evidence>
<feature type="compositionally biased region" description="Pro residues" evidence="7">
    <location>
        <begin position="242"/>
        <end position="255"/>
    </location>
</feature>
<evidence type="ECO:0000313" key="8">
    <source>
        <dbReference type="EMBL" id="OCF61013.1"/>
    </source>
</evidence>
<evidence type="ECO:0000256" key="1">
    <source>
        <dbReference type="ARBA" id="ARBA00004123"/>
    </source>
</evidence>
<evidence type="ECO:0000256" key="3">
    <source>
        <dbReference type="ARBA" id="ARBA00023163"/>
    </source>
</evidence>
<feature type="compositionally biased region" description="Polar residues" evidence="7">
    <location>
        <begin position="622"/>
        <end position="633"/>
    </location>
</feature>
<sequence>MSQFPNNFNQQAFFGQARPNMNANGNATGSPNPNINTPSPMMGSIRPTALQNFNSPTASPTHNRPHQFNPSQLASLTDFHQRQQALLAVQQAQAQARQQVQASGQMQNLGQAQPRPNLQAMQQALQQRLQAQQQNALQQFLQSSNQNQSITPAQLQQNGIQSQNPPLPLGHQTATPSTIAPQLPAPPRPISQNPAFNPALLNAAKIAQNTISNSNMNLSVNPASISSPQISKPVVPLTQTFTPPPEGIPPRPPSPFKSDTKATIEKRDEGDKQDGKPEEKDKKKKAPKKKKDKKEDDQSKPDEGKDKDKTDSNAATSTEKPVKPKKPRTEEEKAKRAEARRRKVAADKEKAAAAAAAASSAQTGDGDAAVFSATSTSANKESTSANEVKAIQKDDGAKEREKDKEGQKVVDSRAAEPMTISSVPATAPETRSRRQEGMRGSMRNEIARLMYGAGDVPEPDIDTVDYMEDMVVEFLADLCRPIPPLRPTGTSGSQPLPVPLSFDIIRHRLTNPIYSKYLERFDHMVYMSEVLKQHRRIANPNLNDLVETVGNDYLGLDDDQLNVVSNKRSNQGGEGDERGKKRGRPSTSANPRRPLKDKSEKRKPGPQKGWKLNRVLDPNAPPSSQSRKISGQGQKRKYQRKPGPAPGGGLKREGSMNI</sequence>
<proteinExistence type="inferred from homology"/>
<organism evidence="8 9">
    <name type="scientific">Kwoniella mangroviensis CBS 10435</name>
    <dbReference type="NCBI Taxonomy" id="1331196"/>
    <lineage>
        <taxon>Eukaryota</taxon>
        <taxon>Fungi</taxon>
        <taxon>Dikarya</taxon>
        <taxon>Basidiomycota</taxon>
        <taxon>Agaricomycotina</taxon>
        <taxon>Tremellomycetes</taxon>
        <taxon>Tremellales</taxon>
        <taxon>Cryptococcaceae</taxon>
        <taxon>Kwoniella</taxon>
    </lineage>
</organism>
<feature type="region of interest" description="Disordered" evidence="7">
    <location>
        <begin position="148"/>
        <end position="195"/>
    </location>
</feature>
<evidence type="ECO:0000256" key="6">
    <source>
        <dbReference type="ARBA" id="ARBA00040136"/>
    </source>
</evidence>
<keyword evidence="4" id="KW-0539">Nucleus</keyword>
<feature type="region of interest" description="Disordered" evidence="7">
    <location>
        <begin position="560"/>
        <end position="658"/>
    </location>
</feature>
<keyword evidence="9" id="KW-1185">Reference proteome</keyword>
<dbReference type="Gene3D" id="1.10.20.10">
    <property type="entry name" value="Histone, subunit A"/>
    <property type="match status" value="1"/>
</dbReference>
<name>A0A1B9IZS0_9TREE</name>
<dbReference type="InterPro" id="IPR009072">
    <property type="entry name" value="Histone-fold"/>
</dbReference>
<evidence type="ECO:0000256" key="2">
    <source>
        <dbReference type="ARBA" id="ARBA00023015"/>
    </source>
</evidence>
<comment type="similarity">
    <text evidence="5">Belongs to the TAF13 family.</text>
</comment>
<dbReference type="SUPFAM" id="SSF47113">
    <property type="entry name" value="Histone-fold"/>
    <property type="match status" value="1"/>
</dbReference>
<reference evidence="9" key="2">
    <citation type="submission" date="2013-12" db="EMBL/GenBank/DDBJ databases">
        <title>Evolution of pathogenesis and genome organization in the Tremellales.</title>
        <authorList>
            <person name="Cuomo C."/>
            <person name="Litvintseva A."/>
            <person name="Heitman J."/>
            <person name="Chen Y."/>
            <person name="Sun S."/>
            <person name="Springer D."/>
            <person name="Dromer F."/>
            <person name="Young S."/>
            <person name="Zeng Q."/>
            <person name="Chapman S."/>
            <person name="Gujja S."/>
            <person name="Saif S."/>
            <person name="Birren B."/>
        </authorList>
    </citation>
    <scope>NUCLEOTIDE SEQUENCE [LARGE SCALE GENOMIC DNA]</scope>
    <source>
        <strain evidence="9">CBS 10435</strain>
    </source>
</reference>
<dbReference type="EMBL" id="KI669459">
    <property type="protein sequence ID" value="OCF61013.1"/>
    <property type="molecule type" value="Genomic_DNA"/>
</dbReference>
<dbReference type="GO" id="GO:0051123">
    <property type="term" value="P:RNA polymerase II preinitiation complex assembly"/>
    <property type="evidence" value="ECO:0007669"/>
    <property type="project" value="TreeGrafter"/>
</dbReference>
<protein>
    <recommendedName>
        <fullName evidence="6">Transcription initiation factor TFIID subunit 13</fullName>
    </recommendedName>
</protein>
<dbReference type="PANTHER" id="PTHR11380">
    <property type="entry name" value="TRANSCRIPTION INITIATION FACTOR TFIID/SUPT3-RELATED"/>
    <property type="match status" value="1"/>
</dbReference>
<keyword evidence="3" id="KW-0804">Transcription</keyword>
<feature type="compositionally biased region" description="Basic and acidic residues" evidence="7">
    <location>
        <begin position="258"/>
        <end position="281"/>
    </location>
</feature>
<dbReference type="InterPro" id="IPR003195">
    <property type="entry name" value="TFIID_TAF13"/>
</dbReference>
<feature type="compositionally biased region" description="Polar residues" evidence="7">
    <location>
        <begin position="150"/>
        <end position="164"/>
    </location>
</feature>
<feature type="region of interest" description="Disordered" evidence="7">
    <location>
        <begin position="18"/>
        <end position="70"/>
    </location>
</feature>
<keyword evidence="2" id="KW-0805">Transcription regulation</keyword>
<dbReference type="AlphaFoldDB" id="A0A1B9IZS0"/>
<dbReference type="Pfam" id="PF02269">
    <property type="entry name" value="TFIID-18kDa"/>
    <property type="match status" value="1"/>
</dbReference>
<feature type="compositionally biased region" description="Polar residues" evidence="7">
    <location>
        <begin position="372"/>
        <end position="386"/>
    </location>
</feature>
<feature type="compositionally biased region" description="Basic and acidic residues" evidence="7">
    <location>
        <begin position="594"/>
        <end position="603"/>
    </location>
</feature>
<feature type="compositionally biased region" description="Polar residues" evidence="7">
    <location>
        <begin position="562"/>
        <end position="571"/>
    </location>
</feature>
<feature type="compositionally biased region" description="Polar residues" evidence="7">
    <location>
        <begin position="19"/>
        <end position="39"/>
    </location>
</feature>
<evidence type="ECO:0000256" key="4">
    <source>
        <dbReference type="ARBA" id="ARBA00023242"/>
    </source>
</evidence>
<feature type="compositionally biased region" description="Basic and acidic residues" evidence="7">
    <location>
        <begin position="390"/>
        <end position="414"/>
    </location>
</feature>
<dbReference type="PANTHER" id="PTHR11380:SF5">
    <property type="entry name" value="TRANSCRIPTION INITIATION FACTOR TFIID SUBUNIT 13"/>
    <property type="match status" value="1"/>
</dbReference>
<dbReference type="Proteomes" id="UP000092583">
    <property type="component" value="Unassembled WGS sequence"/>
</dbReference>
<reference evidence="8 9" key="1">
    <citation type="submission" date="2013-07" db="EMBL/GenBank/DDBJ databases">
        <title>The Genome Sequence of Kwoniella mangroviensis CBS10435.</title>
        <authorList>
            <consortium name="The Broad Institute Genome Sequencing Platform"/>
            <person name="Cuomo C."/>
            <person name="Litvintseva A."/>
            <person name="Chen Y."/>
            <person name="Heitman J."/>
            <person name="Sun S."/>
            <person name="Springer D."/>
            <person name="Dromer F."/>
            <person name="Young S.K."/>
            <person name="Zeng Q."/>
            <person name="Gargeya S."/>
            <person name="Fitzgerald M."/>
            <person name="Abouelleil A."/>
            <person name="Alvarado L."/>
            <person name="Berlin A.M."/>
            <person name="Chapman S.B."/>
            <person name="Dewar J."/>
            <person name="Goldberg J."/>
            <person name="Griggs A."/>
            <person name="Gujja S."/>
            <person name="Hansen M."/>
            <person name="Howarth C."/>
            <person name="Imamovic A."/>
            <person name="Larimer J."/>
            <person name="McCowan C."/>
            <person name="Murphy C."/>
            <person name="Pearson M."/>
            <person name="Priest M."/>
            <person name="Roberts A."/>
            <person name="Saif S."/>
            <person name="Shea T."/>
            <person name="Sykes S."/>
            <person name="Wortman J."/>
            <person name="Nusbaum C."/>
            <person name="Birren B."/>
        </authorList>
    </citation>
    <scope>NUCLEOTIDE SEQUENCE [LARGE SCALE GENOMIC DNA]</scope>
    <source>
        <strain evidence="8 9">CBS 10435</strain>
    </source>
</reference>
<comment type="subcellular location">
    <subcellularLocation>
        <location evidence="1">Nucleus</location>
    </subcellularLocation>
</comment>
<gene>
    <name evidence="8" type="ORF">L486_00657</name>
</gene>
<feature type="region of interest" description="Disordered" evidence="7">
    <location>
        <begin position="235"/>
        <end position="441"/>
    </location>
</feature>
<evidence type="ECO:0000256" key="7">
    <source>
        <dbReference type="SAM" id="MobiDB-lite"/>
    </source>
</evidence>
<dbReference type="GO" id="GO:0046982">
    <property type="term" value="F:protein heterodimerization activity"/>
    <property type="evidence" value="ECO:0007669"/>
    <property type="project" value="InterPro"/>
</dbReference>
<evidence type="ECO:0000256" key="5">
    <source>
        <dbReference type="ARBA" id="ARBA00038392"/>
    </source>
</evidence>
<feature type="compositionally biased region" description="Basic and acidic residues" evidence="7">
    <location>
        <begin position="327"/>
        <end position="337"/>
    </location>
</feature>
<dbReference type="GO" id="GO:0005669">
    <property type="term" value="C:transcription factor TFIID complex"/>
    <property type="evidence" value="ECO:0007669"/>
    <property type="project" value="TreeGrafter"/>
</dbReference>
<feature type="compositionally biased region" description="Polar residues" evidence="7">
    <location>
        <begin position="49"/>
        <end position="70"/>
    </location>
</feature>